<proteinExistence type="predicted"/>
<dbReference type="RefSeq" id="WP_346581901.1">
    <property type="nucleotide sequence ID" value="NZ_JBDJLH010000007.1"/>
</dbReference>
<gene>
    <name evidence="1" type="ORF">ABE541_17770</name>
</gene>
<dbReference type="EMBL" id="JBDJNQ010000009">
    <property type="protein sequence ID" value="MEN5379116.1"/>
    <property type="molecule type" value="Genomic_DNA"/>
</dbReference>
<sequence>MVKYKLRRVDDPLWKSILEQIFADFLRFMFPEAELLFDLNKPFEYLDKEFETLFPPEKINKGKRFVDKLVKVYMKGGGEQFIFCHIEVQSNKGNNDLEKRMFEYYYKITDRYQVPVCAIAILTDENKHYKPKLYEQSFLGTTLRYEFNYYKILSQNEEDLRSNPNPFAVVVLTAFLAIINNNVTDEELKDIKHDLYDQMMKRDMEKTARQGIYDFLAYYVSFEDKEIFIKFEQEIDTKLGRSTTMGTREYLLEKAKREGQEQERGLAAVRIKKLEALAEAEREKAEVEKFESATKMLNSGFDIAMICDILSLTPEQVEKLK</sequence>
<keyword evidence="2" id="KW-1185">Reference proteome</keyword>
<protein>
    <recommendedName>
        <fullName evidence="3">Transposase (putative) YhgA-like domain-containing protein</fullName>
    </recommendedName>
</protein>
<name>A0ABV0BWF1_9SPHI</name>
<reference evidence="1 2" key="1">
    <citation type="submission" date="2024-04" db="EMBL/GenBank/DDBJ databases">
        <title>WGS of bacteria from Torrens River.</title>
        <authorList>
            <person name="Wyrsch E.R."/>
            <person name="Drigo B."/>
        </authorList>
    </citation>
    <scope>NUCLEOTIDE SEQUENCE [LARGE SCALE GENOMIC DNA]</scope>
    <source>
        <strain evidence="1 2">TWI391</strain>
    </source>
</reference>
<evidence type="ECO:0000313" key="1">
    <source>
        <dbReference type="EMBL" id="MEN5379116.1"/>
    </source>
</evidence>
<organism evidence="1 2">
    <name type="scientific">Sphingobacterium kitahiroshimense</name>
    <dbReference type="NCBI Taxonomy" id="470446"/>
    <lineage>
        <taxon>Bacteria</taxon>
        <taxon>Pseudomonadati</taxon>
        <taxon>Bacteroidota</taxon>
        <taxon>Sphingobacteriia</taxon>
        <taxon>Sphingobacteriales</taxon>
        <taxon>Sphingobacteriaceae</taxon>
        <taxon>Sphingobacterium</taxon>
    </lineage>
</organism>
<evidence type="ECO:0000313" key="2">
    <source>
        <dbReference type="Proteomes" id="UP001409291"/>
    </source>
</evidence>
<accession>A0ABV0BWF1</accession>
<dbReference type="Proteomes" id="UP001409291">
    <property type="component" value="Unassembled WGS sequence"/>
</dbReference>
<evidence type="ECO:0008006" key="3">
    <source>
        <dbReference type="Google" id="ProtNLM"/>
    </source>
</evidence>
<comment type="caution">
    <text evidence="1">The sequence shown here is derived from an EMBL/GenBank/DDBJ whole genome shotgun (WGS) entry which is preliminary data.</text>
</comment>